<name>A0AB35MWT5_VIBSP</name>
<sequence length="191" mass="22151">MFFNNIQAFEQRMVQQNVAVAFFTIQYHNCAIETAYSKAQKKFLFAFVDHNLGFTCSLEGSNANGFINHYEAVEQLAACRNHSVFDPIHFYEFLDAQLPHVAFGEISKREYLRVVGKAVSNFEDRIYFNHWRNANISDKQEKKALELMGYEVVKFCKDNKLTPVFYPNPTERTLEAFGDFKADFKVNGLTQ</sequence>
<comment type="caution">
    <text evidence="1">The sequence shown here is derived from an EMBL/GenBank/DDBJ whole genome shotgun (WGS) entry which is preliminary data.</text>
</comment>
<proteinExistence type="predicted"/>
<evidence type="ECO:0000313" key="2">
    <source>
        <dbReference type="Proteomes" id="UP001177935"/>
    </source>
</evidence>
<reference evidence="1" key="1">
    <citation type="submission" date="2023-07" db="EMBL/GenBank/DDBJ databases">
        <title>Genome content predicts the carbon catabolic preferences of heterotrophic bacteria.</title>
        <authorList>
            <person name="Gralka M."/>
        </authorList>
    </citation>
    <scope>NUCLEOTIDE SEQUENCE</scope>
    <source>
        <strain evidence="1">6E02</strain>
    </source>
</reference>
<accession>A0AB35MWT5</accession>
<gene>
    <name evidence="1" type="ORF">Q8W42_08485</name>
</gene>
<organism evidence="1 2">
    <name type="scientific">Vibrio splendidus</name>
    <dbReference type="NCBI Taxonomy" id="29497"/>
    <lineage>
        <taxon>Bacteria</taxon>
        <taxon>Pseudomonadati</taxon>
        <taxon>Pseudomonadota</taxon>
        <taxon>Gammaproteobacteria</taxon>
        <taxon>Vibrionales</taxon>
        <taxon>Vibrionaceae</taxon>
        <taxon>Vibrio</taxon>
    </lineage>
</organism>
<dbReference type="AlphaFoldDB" id="A0AB35MWT5"/>
<dbReference type="RefSeq" id="WP_102384115.1">
    <property type="nucleotide sequence ID" value="NZ_CAWNUI010000002.1"/>
</dbReference>
<dbReference type="Proteomes" id="UP001177935">
    <property type="component" value="Unassembled WGS sequence"/>
</dbReference>
<protein>
    <submittedName>
        <fullName evidence="1">Uncharacterized protein</fullName>
    </submittedName>
</protein>
<dbReference type="EMBL" id="JAUYVL010000003">
    <property type="protein sequence ID" value="MDP2500743.1"/>
    <property type="molecule type" value="Genomic_DNA"/>
</dbReference>
<evidence type="ECO:0000313" key="1">
    <source>
        <dbReference type="EMBL" id="MDP2500743.1"/>
    </source>
</evidence>